<accession>A0A4Y9Y9V7</accession>
<feature type="region of interest" description="Disordered" evidence="1">
    <location>
        <begin position="140"/>
        <end position="200"/>
    </location>
</feature>
<name>A0A4Y9Y9V7_9APHY</name>
<organism evidence="2 3">
    <name type="scientific">Rhodofomes roseus</name>
    <dbReference type="NCBI Taxonomy" id="34475"/>
    <lineage>
        <taxon>Eukaryota</taxon>
        <taxon>Fungi</taxon>
        <taxon>Dikarya</taxon>
        <taxon>Basidiomycota</taxon>
        <taxon>Agaricomycotina</taxon>
        <taxon>Agaricomycetes</taxon>
        <taxon>Polyporales</taxon>
        <taxon>Rhodofomes</taxon>
    </lineage>
</organism>
<sequence>MYLTFNSQKSVERTASPASGEQRRTKRRNTPYAPHLANACNTYEVQVEERPETTESEGEHVWIVDQQPPHSLARGHVITLRSTSTEIVGSGRISTVTLITRHWITVRLTGGHANTYLRTPTSWIKLGKLDRFVHTELYESLPGSPEPHHSFSNRPTFADDQTNPYQFEQDPRDADELREKLRGTKRLKQTLDGLKHGKGK</sequence>
<protein>
    <submittedName>
        <fullName evidence="2">Uncharacterized protein</fullName>
    </submittedName>
</protein>
<dbReference type="Proteomes" id="UP000298390">
    <property type="component" value="Unassembled WGS sequence"/>
</dbReference>
<evidence type="ECO:0000313" key="3">
    <source>
        <dbReference type="Proteomes" id="UP000298390"/>
    </source>
</evidence>
<feature type="compositionally biased region" description="Basic and acidic residues" evidence="1">
    <location>
        <begin position="169"/>
        <end position="182"/>
    </location>
</feature>
<gene>
    <name evidence="2" type="ORF">EVJ58_g6054</name>
</gene>
<reference evidence="2 3" key="1">
    <citation type="submission" date="2019-01" db="EMBL/GenBank/DDBJ databases">
        <title>Genome sequencing of the rare red list fungi Fomitopsis rosea.</title>
        <authorList>
            <person name="Buettner E."/>
            <person name="Kellner H."/>
        </authorList>
    </citation>
    <scope>NUCLEOTIDE SEQUENCE [LARGE SCALE GENOMIC DNA]</scope>
    <source>
        <strain evidence="2 3">DSM 105464</strain>
    </source>
</reference>
<evidence type="ECO:0000313" key="2">
    <source>
        <dbReference type="EMBL" id="TFY59002.1"/>
    </source>
</evidence>
<evidence type="ECO:0000256" key="1">
    <source>
        <dbReference type="SAM" id="MobiDB-lite"/>
    </source>
</evidence>
<feature type="region of interest" description="Disordered" evidence="1">
    <location>
        <begin position="1"/>
        <end position="33"/>
    </location>
</feature>
<proteinExistence type="predicted"/>
<comment type="caution">
    <text evidence="2">The sequence shown here is derived from an EMBL/GenBank/DDBJ whole genome shotgun (WGS) entry which is preliminary data.</text>
</comment>
<dbReference type="AlphaFoldDB" id="A0A4Y9Y9V7"/>
<dbReference type="EMBL" id="SEKV01000326">
    <property type="protein sequence ID" value="TFY59002.1"/>
    <property type="molecule type" value="Genomic_DNA"/>
</dbReference>
<feature type="compositionally biased region" description="Polar residues" evidence="1">
    <location>
        <begin position="150"/>
        <end position="166"/>
    </location>
</feature>